<protein>
    <recommendedName>
        <fullName evidence="2">UPF0301 protein AOC03_06720</fullName>
    </recommendedName>
</protein>
<name>A0A0M4T2G1_9GAMM</name>
<organism evidence="3 4">
    <name type="scientific">Psychrobacter urativorans</name>
    <dbReference type="NCBI Taxonomy" id="45610"/>
    <lineage>
        <taxon>Bacteria</taxon>
        <taxon>Pseudomonadati</taxon>
        <taxon>Pseudomonadota</taxon>
        <taxon>Gammaproteobacteria</taxon>
        <taxon>Moraxellales</taxon>
        <taxon>Moraxellaceae</taxon>
        <taxon>Psychrobacter</taxon>
    </lineage>
</organism>
<dbReference type="PANTHER" id="PTHR30327">
    <property type="entry name" value="UNCHARACTERIZED PROTEIN YQGE"/>
    <property type="match status" value="1"/>
</dbReference>
<dbReference type="Pfam" id="PF02622">
    <property type="entry name" value="DUF179"/>
    <property type="match status" value="1"/>
</dbReference>
<dbReference type="OrthoDB" id="9807486at2"/>
<evidence type="ECO:0000313" key="4">
    <source>
        <dbReference type="Proteomes" id="UP000059847"/>
    </source>
</evidence>
<dbReference type="Gene3D" id="3.40.1740.10">
    <property type="entry name" value="VC0467-like"/>
    <property type="match status" value="1"/>
</dbReference>
<reference evidence="3 4" key="1">
    <citation type="submission" date="2015-09" db="EMBL/GenBank/DDBJ databases">
        <title>Complete genome of Psychrobacter urativorans R10.10B.</title>
        <authorList>
            <person name="See-Too W.S."/>
            <person name="Chan K.G."/>
        </authorList>
    </citation>
    <scope>NUCLEOTIDE SEQUENCE [LARGE SCALE GENOMIC DNA]</scope>
    <source>
        <strain evidence="3 4">R10.10B</strain>
    </source>
</reference>
<dbReference type="Proteomes" id="UP000059847">
    <property type="component" value="Chromosome"/>
</dbReference>
<dbReference type="NCBIfam" id="NF001266">
    <property type="entry name" value="PRK00228.1-1"/>
    <property type="match status" value="1"/>
</dbReference>
<evidence type="ECO:0000256" key="2">
    <source>
        <dbReference type="HAMAP-Rule" id="MF_00758"/>
    </source>
</evidence>
<comment type="similarity">
    <text evidence="1 2">Belongs to the UPF0301 (AlgH) family.</text>
</comment>
<dbReference type="RefSeq" id="WP_062534442.1">
    <property type="nucleotide sequence ID" value="NZ_CP012678.1"/>
</dbReference>
<evidence type="ECO:0000313" key="3">
    <source>
        <dbReference type="EMBL" id="ALF59765.1"/>
    </source>
</evidence>
<dbReference type="AlphaFoldDB" id="A0A0M4T2G1"/>
<dbReference type="GO" id="GO:0005829">
    <property type="term" value="C:cytosol"/>
    <property type="evidence" value="ECO:0007669"/>
    <property type="project" value="TreeGrafter"/>
</dbReference>
<evidence type="ECO:0000256" key="1">
    <source>
        <dbReference type="ARBA" id="ARBA00009600"/>
    </source>
</evidence>
<dbReference type="InterPro" id="IPR003774">
    <property type="entry name" value="AlgH-like"/>
</dbReference>
<dbReference type="STRING" id="45610.AOC03_06720"/>
<gene>
    <name evidence="3" type="ORF">AOC03_06720</name>
</gene>
<dbReference type="PANTHER" id="PTHR30327:SF1">
    <property type="entry name" value="UPF0301 PROTEIN YQGE"/>
    <property type="match status" value="1"/>
</dbReference>
<proteinExistence type="inferred from homology"/>
<sequence>MPKANLTHHFLIAAPELSDPRFERALIYICRHDQQGALGLRVNRPIAHSRVGKLLEDLDIEVTNAQVMEDVALDGGPMYPEIGFVLHTGQPQWASSFAISENVCITTSQDILQRIAAGQGIGHYQLCLGHASWGKKQLDNELKNGDWLVCPADLTLLFDTPFEERWQVAAEKIGINFDYLSSDIGHA</sequence>
<accession>A0A0M4T2G1</accession>
<dbReference type="KEGG" id="pur:AOC03_06720"/>
<dbReference type="SUPFAM" id="SSF143456">
    <property type="entry name" value="VC0467-like"/>
    <property type="match status" value="1"/>
</dbReference>
<dbReference type="HAMAP" id="MF_00758">
    <property type="entry name" value="UPF0301"/>
    <property type="match status" value="1"/>
</dbReference>
<dbReference type="EMBL" id="CP012678">
    <property type="protein sequence ID" value="ALF59765.1"/>
    <property type="molecule type" value="Genomic_DNA"/>
</dbReference>
<keyword evidence="4" id="KW-1185">Reference proteome</keyword>